<feature type="domain" description="SIS" evidence="6">
    <location>
        <begin position="121"/>
        <end position="262"/>
    </location>
</feature>
<dbReference type="InterPro" id="IPR047640">
    <property type="entry name" value="RpiR-like"/>
</dbReference>
<dbReference type="Pfam" id="PF01380">
    <property type="entry name" value="SIS"/>
    <property type="match status" value="1"/>
</dbReference>
<evidence type="ECO:0000313" key="8">
    <source>
        <dbReference type="EMBL" id="HJE48743.1"/>
    </source>
</evidence>
<dbReference type="CDD" id="cd05013">
    <property type="entry name" value="SIS_RpiR"/>
    <property type="match status" value="1"/>
</dbReference>
<dbReference type="Gene3D" id="3.40.50.10490">
    <property type="entry name" value="Glucose-6-phosphate isomerase like protein, domain 1"/>
    <property type="match status" value="1"/>
</dbReference>
<dbReference type="InterPro" id="IPR046348">
    <property type="entry name" value="SIS_dom_sf"/>
</dbReference>
<keyword evidence="4" id="KW-0472">Membrane</keyword>
<dbReference type="PROSITE" id="PS51464">
    <property type="entry name" value="SIS"/>
    <property type="match status" value="1"/>
</dbReference>
<dbReference type="InterPro" id="IPR001347">
    <property type="entry name" value="SIS_dom"/>
</dbReference>
<evidence type="ECO:0000259" key="5">
    <source>
        <dbReference type="PROSITE" id="PS51071"/>
    </source>
</evidence>
<evidence type="ECO:0000256" key="4">
    <source>
        <dbReference type="SAM" id="Phobius"/>
    </source>
</evidence>
<dbReference type="AlphaFoldDB" id="A0A1B3PTN0"/>
<dbReference type="GO" id="GO:0097367">
    <property type="term" value="F:carbohydrate derivative binding"/>
    <property type="evidence" value="ECO:0007669"/>
    <property type="project" value="InterPro"/>
</dbReference>
<reference evidence="7 9" key="1">
    <citation type="submission" date="2016-07" db="EMBL/GenBank/DDBJ databases">
        <title>Genome sequencing project for further understanding the molecular mechanisms of preventing non-alcoholic fatty liver disease.</title>
        <authorList>
            <person name="Wang H."/>
        </authorList>
    </citation>
    <scope>NUCLEOTIDE SEQUENCE [LARGE SCALE GENOMIC DNA]</scope>
    <source>
        <strain evidence="7 9">BS15</strain>
    </source>
</reference>
<dbReference type="Proteomes" id="UP000094691">
    <property type="component" value="Chromosome"/>
</dbReference>
<dbReference type="InterPro" id="IPR036388">
    <property type="entry name" value="WH-like_DNA-bd_sf"/>
</dbReference>
<evidence type="ECO:0000256" key="1">
    <source>
        <dbReference type="ARBA" id="ARBA00023015"/>
    </source>
</evidence>
<gene>
    <name evidence="7" type="ORF">BBP16_04225</name>
    <name evidence="8" type="ORF">K8V69_00945</name>
</gene>
<dbReference type="SUPFAM" id="SSF46689">
    <property type="entry name" value="Homeodomain-like"/>
    <property type="match status" value="1"/>
</dbReference>
<name>A0A1B3PTN0_LACJH</name>
<sequence>MENIIDKIYAQMNKMSASDQKIGRAILENPAEVINITISQLAKKAKVSDASITRFCRNLSLSGFHELKILLAQSMGQKESESLRELPKDDIQAALAQIEKNKINEIQSTLGHIPTDQLEQILSLIEKSRIVQISAEGDTYPVAADAVYKFNQIGILSFASGGNVETADAQTMNLNNKDCLIVISNSGESAALIKEIELAKKNKIKIIGITNNPDSPIALNSDYHLRTGVRQTVLQNQYYFSRVAAFTIIEALFLLLIKRDEKRIEKIKQHEKIVSSQKI</sequence>
<reference evidence="8" key="3">
    <citation type="submission" date="2021-09" db="EMBL/GenBank/DDBJ databases">
        <authorList>
            <person name="Gilroy R."/>
        </authorList>
    </citation>
    <scope>NUCLEOTIDE SEQUENCE</scope>
    <source>
        <strain evidence="8">CHK192-2623</strain>
    </source>
</reference>
<evidence type="ECO:0000313" key="7">
    <source>
        <dbReference type="EMBL" id="AOG26136.1"/>
    </source>
</evidence>
<proteinExistence type="predicted"/>
<dbReference type="PROSITE" id="PS51071">
    <property type="entry name" value="HTH_RPIR"/>
    <property type="match status" value="1"/>
</dbReference>
<dbReference type="GO" id="GO:0003677">
    <property type="term" value="F:DNA binding"/>
    <property type="evidence" value="ECO:0007669"/>
    <property type="project" value="UniProtKB-KW"/>
</dbReference>
<dbReference type="PANTHER" id="PTHR30514:SF1">
    <property type="entry name" value="HTH-TYPE TRANSCRIPTIONAL REGULATOR HEXR-RELATED"/>
    <property type="match status" value="1"/>
</dbReference>
<organism evidence="8 10">
    <name type="scientific">Lactobacillus johnsonii</name>
    <dbReference type="NCBI Taxonomy" id="33959"/>
    <lineage>
        <taxon>Bacteria</taxon>
        <taxon>Bacillati</taxon>
        <taxon>Bacillota</taxon>
        <taxon>Bacilli</taxon>
        <taxon>Lactobacillales</taxon>
        <taxon>Lactobacillaceae</taxon>
        <taxon>Lactobacillus</taxon>
    </lineage>
</organism>
<dbReference type="RefSeq" id="WP_069168649.1">
    <property type="nucleotide sequence ID" value="NZ_JAINRK010000005.1"/>
</dbReference>
<dbReference type="Gene3D" id="1.10.10.10">
    <property type="entry name" value="Winged helix-like DNA-binding domain superfamily/Winged helix DNA-binding domain"/>
    <property type="match status" value="1"/>
</dbReference>
<dbReference type="Proteomes" id="UP000732527">
    <property type="component" value="Unassembled WGS sequence"/>
</dbReference>
<feature type="domain" description="HTH rpiR-type" evidence="5">
    <location>
        <begin position="2"/>
        <end position="78"/>
    </location>
</feature>
<dbReference type="InterPro" id="IPR009057">
    <property type="entry name" value="Homeodomain-like_sf"/>
</dbReference>
<protein>
    <submittedName>
        <fullName evidence="7 8">RpiR family transcriptional regulator</fullName>
    </submittedName>
</protein>
<dbReference type="EMBL" id="DYYQ01000009">
    <property type="protein sequence ID" value="HJE48743.1"/>
    <property type="molecule type" value="Genomic_DNA"/>
</dbReference>
<evidence type="ECO:0000313" key="9">
    <source>
        <dbReference type="Proteomes" id="UP000094691"/>
    </source>
</evidence>
<evidence type="ECO:0000259" key="6">
    <source>
        <dbReference type="PROSITE" id="PS51464"/>
    </source>
</evidence>
<evidence type="ECO:0000256" key="3">
    <source>
        <dbReference type="ARBA" id="ARBA00023163"/>
    </source>
</evidence>
<keyword evidence="2" id="KW-0238">DNA-binding</keyword>
<dbReference type="SUPFAM" id="SSF53697">
    <property type="entry name" value="SIS domain"/>
    <property type="match status" value="1"/>
</dbReference>
<dbReference type="Pfam" id="PF01418">
    <property type="entry name" value="HTH_6"/>
    <property type="match status" value="1"/>
</dbReference>
<reference evidence="8" key="2">
    <citation type="journal article" date="2021" name="PeerJ">
        <title>Extensive microbial diversity within the chicken gut microbiome revealed by metagenomics and culture.</title>
        <authorList>
            <person name="Gilroy R."/>
            <person name="Ravi A."/>
            <person name="Getino M."/>
            <person name="Pursley I."/>
            <person name="Horton D.L."/>
            <person name="Alikhan N.F."/>
            <person name="Baker D."/>
            <person name="Gharbi K."/>
            <person name="Hall N."/>
            <person name="Watson M."/>
            <person name="Adriaenssens E.M."/>
            <person name="Foster-Nyarko E."/>
            <person name="Jarju S."/>
            <person name="Secka A."/>
            <person name="Antonio M."/>
            <person name="Oren A."/>
            <person name="Chaudhuri R.R."/>
            <person name="La Ragione R."/>
            <person name="Hildebrand F."/>
            <person name="Pallen M.J."/>
        </authorList>
    </citation>
    <scope>NUCLEOTIDE SEQUENCE</scope>
    <source>
        <strain evidence="8">CHK192-2623</strain>
    </source>
</reference>
<dbReference type="PANTHER" id="PTHR30514">
    <property type="entry name" value="GLUCOKINASE"/>
    <property type="match status" value="1"/>
</dbReference>
<accession>A0A1B3PTN0</accession>
<dbReference type="InterPro" id="IPR035472">
    <property type="entry name" value="RpiR-like_SIS"/>
</dbReference>
<keyword evidence="4" id="KW-1133">Transmembrane helix</keyword>
<keyword evidence="4" id="KW-0812">Transmembrane</keyword>
<keyword evidence="1" id="KW-0805">Transcription regulation</keyword>
<dbReference type="EMBL" id="CP016400">
    <property type="protein sequence ID" value="AOG26136.1"/>
    <property type="molecule type" value="Genomic_DNA"/>
</dbReference>
<keyword evidence="3" id="KW-0804">Transcription</keyword>
<feature type="transmembrane region" description="Helical" evidence="4">
    <location>
        <begin position="239"/>
        <end position="257"/>
    </location>
</feature>
<evidence type="ECO:0000256" key="2">
    <source>
        <dbReference type="ARBA" id="ARBA00023125"/>
    </source>
</evidence>
<dbReference type="InterPro" id="IPR000281">
    <property type="entry name" value="HTH_RpiR"/>
</dbReference>
<dbReference type="GO" id="GO:1901135">
    <property type="term" value="P:carbohydrate derivative metabolic process"/>
    <property type="evidence" value="ECO:0007669"/>
    <property type="project" value="InterPro"/>
</dbReference>
<evidence type="ECO:0000313" key="10">
    <source>
        <dbReference type="Proteomes" id="UP000732527"/>
    </source>
</evidence>
<dbReference type="GO" id="GO:0003700">
    <property type="term" value="F:DNA-binding transcription factor activity"/>
    <property type="evidence" value="ECO:0007669"/>
    <property type="project" value="InterPro"/>
</dbReference>